<protein>
    <submittedName>
        <fullName evidence="2">Putative alpha-mannosidase ii ixodes scapularis alpha-mannosidase ii</fullName>
    </submittedName>
</protein>
<dbReference type="InterPro" id="IPR050843">
    <property type="entry name" value="Glycosyl_Hydrlase_38"/>
</dbReference>
<evidence type="ECO:0000313" key="2">
    <source>
        <dbReference type="EMBL" id="JAC24548.1"/>
    </source>
</evidence>
<dbReference type="InterPro" id="IPR011682">
    <property type="entry name" value="Glyco_hydro_38_C"/>
</dbReference>
<dbReference type="PANTHER" id="PTHR11607:SF3">
    <property type="entry name" value="LYSOSOMAL ALPHA-MANNOSIDASE"/>
    <property type="match status" value="1"/>
</dbReference>
<proteinExistence type="evidence at transcript level"/>
<reference evidence="2" key="1">
    <citation type="submission" date="2014-03" db="EMBL/GenBank/DDBJ databases">
        <title>The sialotranscriptome of Amblyomma triste, Amblyomma parvum and Amblyomma cajennense ticks, uncovered by 454-based RNA-seq.</title>
        <authorList>
            <person name="Garcia G.R."/>
            <person name="Gardinassi L.G."/>
            <person name="Ribeiro J.M."/>
            <person name="Anatrielo E."/>
            <person name="Ferreira B.R."/>
            <person name="Moreira H.N."/>
            <person name="Mafra C."/>
            <person name="Olegario M.M."/>
            <person name="Szabo P.J."/>
            <person name="Miranda-Santos I.K."/>
            <person name="Maruyama S.R."/>
        </authorList>
    </citation>
    <scope>NUCLEOTIDE SEQUENCE</scope>
    <source>
        <strain evidence="2">Araguapaz</strain>
        <tissue evidence="2">Salivary glands</tissue>
    </source>
</reference>
<dbReference type="GO" id="GO:0004559">
    <property type="term" value="F:alpha-mannosidase activity"/>
    <property type="evidence" value="ECO:0007669"/>
    <property type="project" value="InterPro"/>
</dbReference>
<dbReference type="GO" id="GO:0000139">
    <property type="term" value="C:Golgi membrane"/>
    <property type="evidence" value="ECO:0007669"/>
    <property type="project" value="TreeGrafter"/>
</dbReference>
<organism evidence="2">
    <name type="scientific">Amblyomma parvum</name>
    <name type="common">South American tick</name>
    <dbReference type="NCBI Taxonomy" id="251391"/>
    <lineage>
        <taxon>Eukaryota</taxon>
        <taxon>Metazoa</taxon>
        <taxon>Ecdysozoa</taxon>
        <taxon>Arthropoda</taxon>
        <taxon>Chelicerata</taxon>
        <taxon>Arachnida</taxon>
        <taxon>Acari</taxon>
        <taxon>Parasitiformes</taxon>
        <taxon>Ixodida</taxon>
        <taxon>Ixodoidea</taxon>
        <taxon>Ixodidae</taxon>
        <taxon>Amblyomminae</taxon>
        <taxon>Amblyomma</taxon>
    </lineage>
</organism>
<dbReference type="InterPro" id="IPR011013">
    <property type="entry name" value="Gal_mutarotase_sf_dom"/>
</dbReference>
<feature type="domain" description="Glycosyl hydrolase family 38 C-terminal" evidence="1">
    <location>
        <begin position="1"/>
        <end position="46"/>
    </location>
</feature>
<evidence type="ECO:0000259" key="1">
    <source>
        <dbReference type="Pfam" id="PF07748"/>
    </source>
</evidence>
<dbReference type="GO" id="GO:0006491">
    <property type="term" value="P:N-glycan processing"/>
    <property type="evidence" value="ECO:0007669"/>
    <property type="project" value="TreeGrafter"/>
</dbReference>
<dbReference type="Gene3D" id="2.70.98.30">
    <property type="entry name" value="Golgi alpha-mannosidase II, domain 4"/>
    <property type="match status" value="1"/>
</dbReference>
<dbReference type="PANTHER" id="PTHR11607">
    <property type="entry name" value="ALPHA-MANNOSIDASE"/>
    <property type="match status" value="1"/>
</dbReference>
<sequence length="238" mass="26595">MPSMMFIQDNNTRLSVLSAQPLGTTSLYTGMVDIFLDRRLNQDDKRGLQQGVLDNLRTPSQFRILVEKFTAESQRETPVINHPSLLAHQASLSMLHPLFTLIHSRPQRMSDPPLKSSFTPLGGPLPCDLHLMNLRTLALPHSPTAGSKPESSWTPSNTTAMFLHRLPHDCRLRSYAMRCTLQTDSVATLADMFPDYFGPSVEETTLSLLRTISSTSTKTSHLSLPPPAEIAAYKLQRR</sequence>
<accession>A0A023FV14</accession>
<dbReference type="GO" id="GO:0006013">
    <property type="term" value="P:mannose metabolic process"/>
    <property type="evidence" value="ECO:0007669"/>
    <property type="project" value="InterPro"/>
</dbReference>
<dbReference type="SUPFAM" id="SSF74650">
    <property type="entry name" value="Galactose mutarotase-like"/>
    <property type="match status" value="1"/>
</dbReference>
<dbReference type="EMBL" id="GBBL01002772">
    <property type="protein sequence ID" value="JAC24548.1"/>
    <property type="molecule type" value="mRNA"/>
</dbReference>
<dbReference type="GO" id="GO:0030246">
    <property type="term" value="F:carbohydrate binding"/>
    <property type="evidence" value="ECO:0007669"/>
    <property type="project" value="InterPro"/>
</dbReference>
<name>A0A023FV14_AMBPA</name>
<dbReference type="Pfam" id="PF07748">
    <property type="entry name" value="Glyco_hydro_38C"/>
    <property type="match status" value="1"/>
</dbReference>
<dbReference type="AlphaFoldDB" id="A0A023FV14"/>